<accession>A0A2V1N107</accession>
<dbReference type="OrthoDB" id="2295367at2"/>
<dbReference type="AlphaFoldDB" id="A0A2V1N107"/>
<dbReference type="RefSeq" id="WP_109249662.1">
    <property type="nucleotide sequence ID" value="NZ_QCXQ01000001.1"/>
</dbReference>
<evidence type="ECO:0000313" key="1">
    <source>
        <dbReference type="EMBL" id="PWG00949.1"/>
    </source>
</evidence>
<organism evidence="1 2">
    <name type="scientific">Levilactobacillus bambusae</name>
    <dbReference type="NCBI Taxonomy" id="2024736"/>
    <lineage>
        <taxon>Bacteria</taxon>
        <taxon>Bacillati</taxon>
        <taxon>Bacillota</taxon>
        <taxon>Bacilli</taxon>
        <taxon>Lactobacillales</taxon>
        <taxon>Lactobacillaceae</taxon>
        <taxon>Levilactobacillus</taxon>
    </lineage>
</organism>
<sequence>MKLTLQNQYLAGAVELMQKIPLTGYESIARTRFVKMFKSPIKILEKSQKSLLEEYVARDENGNPVIVAGDQYRITDMGQFQVATNKLLNEKVEIDQPTYTDHQSDIQRILMNCSVELSGDDAIIYDALCNALDVDFEEEQ</sequence>
<dbReference type="Proteomes" id="UP000245080">
    <property type="component" value="Unassembled WGS sequence"/>
</dbReference>
<keyword evidence="2" id="KW-1185">Reference proteome</keyword>
<comment type="caution">
    <text evidence="1">The sequence shown here is derived from an EMBL/GenBank/DDBJ whole genome shotgun (WGS) entry which is preliminary data.</text>
</comment>
<dbReference type="Pfam" id="PF07761">
    <property type="entry name" value="DUF1617"/>
    <property type="match status" value="1"/>
</dbReference>
<name>A0A2V1N107_9LACO</name>
<dbReference type="InterPro" id="IPR011675">
    <property type="entry name" value="DUF1617"/>
</dbReference>
<protein>
    <submittedName>
        <fullName evidence="1">Uncharacterized protein</fullName>
    </submittedName>
</protein>
<evidence type="ECO:0000313" key="2">
    <source>
        <dbReference type="Proteomes" id="UP000245080"/>
    </source>
</evidence>
<dbReference type="EMBL" id="QCXQ01000001">
    <property type="protein sequence ID" value="PWG00949.1"/>
    <property type="molecule type" value="Genomic_DNA"/>
</dbReference>
<proteinExistence type="predicted"/>
<reference evidence="1 2" key="1">
    <citation type="journal article" date="2018" name="Int. J. Syst. Evol. Microbiol.">
        <title>Lactobacillus bambusae sp. nov., isolated from a traditional fermented Ma-bamboo shoots of Taiwan.</title>
        <authorList>
            <person name="Wang L.-T."/>
        </authorList>
    </citation>
    <scope>NUCLEOTIDE SEQUENCE [LARGE SCALE GENOMIC DNA]</scope>
    <source>
        <strain evidence="1 2">BS-W1</strain>
    </source>
</reference>
<gene>
    <name evidence="1" type="ORF">DCM90_01875</name>
</gene>